<evidence type="ECO:0000259" key="3">
    <source>
        <dbReference type="PROSITE" id="PS50174"/>
    </source>
</evidence>
<dbReference type="Pfam" id="PF01585">
    <property type="entry name" value="G-patch"/>
    <property type="match status" value="1"/>
</dbReference>
<comment type="caution">
    <text evidence="4">The sequence shown here is derived from an EMBL/GenBank/DDBJ whole genome shotgun (WGS) entry which is preliminary data.</text>
</comment>
<dbReference type="PANTHER" id="PTHR13384">
    <property type="entry name" value="G PATCH DOMAIN-CONTAINING PROTEIN 1"/>
    <property type="match status" value="1"/>
</dbReference>
<dbReference type="GO" id="GO:0003723">
    <property type="term" value="F:RNA binding"/>
    <property type="evidence" value="ECO:0007669"/>
    <property type="project" value="TreeGrafter"/>
</dbReference>
<dbReference type="PROSITE" id="PS50174">
    <property type="entry name" value="G_PATCH"/>
    <property type="match status" value="1"/>
</dbReference>
<feature type="region of interest" description="Disordered" evidence="2">
    <location>
        <begin position="747"/>
        <end position="790"/>
    </location>
</feature>
<feature type="region of interest" description="Disordered" evidence="2">
    <location>
        <begin position="459"/>
        <end position="492"/>
    </location>
</feature>
<feature type="region of interest" description="Disordered" evidence="2">
    <location>
        <begin position="398"/>
        <end position="423"/>
    </location>
</feature>
<sequence length="825" mass="92539">MSSRYPGFGNKNDDNESKEDFVTIGTHFDPAEPTNSTSILATLGRKASKLADLSASNYGYDGKRFHGAFTGGFNAGYYNTVGSVEGWRPSEFKSSRTTRAEKRSFEPEDFMDKGDFGEHGINPKQIKIRSTFDQNEALTRSTTKQPSGTSNQRTNEDLIRDMIQIKTLSIGKKILMSMGWKPGEGVGAKMSRKHRHKLKLSLTQQTPKDRSPSPPHSEQQESTTTKVYGVAMPPPSFQHMLTKTSRLDDDEDDEYFDNQLYANVSLPPLDYEVHFQLQKHEHHGIGYKGLESLNLFGHTNLFVQPSVEKQINNVKIRGQAFGVGIEEDEDDKDLFAQDDLKQYDYELTTGNDTTTDIMRQKTQENNFILKFVRYESISMPVVYSPPVIPPDFRIGHRFPKSAMPPPPNPSMETTTHEPSKQPSVQLDANTRGLLLGDLSFLSQPPPNIVVPPTAPLLPPVSLPPPSKEEATATPTTSLEWDVEKERSSHITPVPTNSARAQFLDAVKNRFTPSSDQEQMTERQSMETAFENDLKKAASLKLYGDITRSTSEWKPNPLLCKRMNIPNPYSDDAYDDSKESKKSRRQLCSNLFEHLFTSSTTEPSTPIEQSQSGVSSSSSLTSNPNEIAITSLQPPRAASTIPVIPQSKPSAPKLEFVPIESFDKENQERPPLDFFSAIFDNQDSDEENVEEQETEETKNDDVPKSIHTQSSITMRPISLVTQQISNNNDSDSSDSSIEEIEALYKSPQIYGPTIPSNLPSRVKTENDNSNKSPQIYGPTIPSNLPSRVKTENDNSIWTKLANTDAQFEELKEKKKHKKKKKHHKKV</sequence>
<feature type="compositionally biased region" description="Polar residues" evidence="2">
    <location>
        <begin position="131"/>
        <end position="153"/>
    </location>
</feature>
<feature type="region of interest" description="Disordered" evidence="2">
    <location>
        <begin position="683"/>
        <end position="707"/>
    </location>
</feature>
<evidence type="ECO:0000256" key="1">
    <source>
        <dbReference type="ARBA" id="ARBA00008600"/>
    </source>
</evidence>
<dbReference type="Proteomes" id="UP000663860">
    <property type="component" value="Unassembled WGS sequence"/>
</dbReference>
<dbReference type="AlphaFoldDB" id="A0A814Y3W8"/>
<accession>A0A814Y3W8</accession>
<dbReference type="PANTHER" id="PTHR13384:SF19">
    <property type="entry name" value="G PATCH DOMAIN-CONTAINING PROTEIN 1"/>
    <property type="match status" value="1"/>
</dbReference>
<dbReference type="Pfam" id="PF07713">
    <property type="entry name" value="DUF1604"/>
    <property type="match status" value="1"/>
</dbReference>
<reference evidence="4" key="1">
    <citation type="submission" date="2021-02" db="EMBL/GenBank/DDBJ databases">
        <authorList>
            <person name="Nowell W R."/>
        </authorList>
    </citation>
    <scope>NUCLEOTIDE SEQUENCE</scope>
</reference>
<feature type="region of interest" description="Disordered" evidence="2">
    <location>
        <begin position="127"/>
        <end position="157"/>
    </location>
</feature>
<feature type="domain" description="G-patch" evidence="3">
    <location>
        <begin position="167"/>
        <end position="187"/>
    </location>
</feature>
<name>A0A814Y3W8_9BILA</name>
<feature type="compositionally biased region" description="Basic and acidic residues" evidence="2">
    <location>
        <begin position="694"/>
        <end position="703"/>
    </location>
</feature>
<feature type="compositionally biased region" description="Basic residues" evidence="2">
    <location>
        <begin position="190"/>
        <end position="199"/>
    </location>
</feature>
<feature type="region of interest" description="Disordered" evidence="2">
    <location>
        <begin position="185"/>
        <end position="224"/>
    </location>
</feature>
<dbReference type="InterPro" id="IPR000467">
    <property type="entry name" value="G_patch_dom"/>
</dbReference>
<protein>
    <recommendedName>
        <fullName evidence="3">G-patch domain-containing protein</fullName>
    </recommendedName>
</protein>
<feature type="region of interest" description="Disordered" evidence="2">
    <location>
        <begin position="597"/>
        <end position="621"/>
    </location>
</feature>
<evidence type="ECO:0000313" key="5">
    <source>
        <dbReference type="Proteomes" id="UP000663860"/>
    </source>
</evidence>
<dbReference type="GO" id="GO:0005634">
    <property type="term" value="C:nucleus"/>
    <property type="evidence" value="ECO:0007669"/>
    <property type="project" value="TreeGrafter"/>
</dbReference>
<dbReference type="GO" id="GO:0006397">
    <property type="term" value="P:mRNA processing"/>
    <property type="evidence" value="ECO:0007669"/>
    <property type="project" value="InterPro"/>
</dbReference>
<dbReference type="InterPro" id="IPR011666">
    <property type="entry name" value="DUF1604"/>
</dbReference>
<evidence type="ECO:0000256" key="2">
    <source>
        <dbReference type="SAM" id="MobiDB-lite"/>
    </source>
</evidence>
<organism evidence="4 5">
    <name type="scientific">Adineta steineri</name>
    <dbReference type="NCBI Taxonomy" id="433720"/>
    <lineage>
        <taxon>Eukaryota</taxon>
        <taxon>Metazoa</taxon>
        <taxon>Spiralia</taxon>
        <taxon>Gnathifera</taxon>
        <taxon>Rotifera</taxon>
        <taxon>Eurotatoria</taxon>
        <taxon>Bdelloidea</taxon>
        <taxon>Adinetida</taxon>
        <taxon>Adinetidae</taxon>
        <taxon>Adineta</taxon>
    </lineage>
</organism>
<comment type="similarity">
    <text evidence="1">Belongs to the GPATCH1 family.</text>
</comment>
<proteinExistence type="inferred from homology"/>
<feature type="region of interest" description="Disordered" evidence="2">
    <location>
        <begin position="558"/>
        <end position="581"/>
    </location>
</feature>
<gene>
    <name evidence="4" type="ORF">IZO911_LOCUS29873</name>
</gene>
<feature type="compositionally biased region" description="Acidic residues" evidence="2">
    <location>
        <begin position="683"/>
        <end position="693"/>
    </location>
</feature>
<dbReference type="EMBL" id="CAJNOE010000455">
    <property type="protein sequence ID" value="CAF1224077.1"/>
    <property type="molecule type" value="Genomic_DNA"/>
</dbReference>
<evidence type="ECO:0000313" key="4">
    <source>
        <dbReference type="EMBL" id="CAF1224077.1"/>
    </source>
</evidence>